<comment type="caution">
    <text evidence="2">The sequence shown here is derived from an EMBL/GenBank/DDBJ whole genome shotgun (WGS) entry which is preliminary data.</text>
</comment>
<dbReference type="Proteomes" id="UP000580250">
    <property type="component" value="Unassembled WGS sequence"/>
</dbReference>
<dbReference type="InterPro" id="IPR036047">
    <property type="entry name" value="F-box-like_dom_sf"/>
</dbReference>
<dbReference type="OrthoDB" id="5281164at2759"/>
<dbReference type="PROSITE" id="PS50181">
    <property type="entry name" value="FBOX"/>
    <property type="match status" value="1"/>
</dbReference>
<evidence type="ECO:0000313" key="3">
    <source>
        <dbReference type="Proteomes" id="UP000580250"/>
    </source>
</evidence>
<organism evidence="2 3">
    <name type="scientific">Meloidogyne enterolobii</name>
    <name type="common">Root-knot nematode worm</name>
    <name type="synonym">Meloidogyne mayaguensis</name>
    <dbReference type="NCBI Taxonomy" id="390850"/>
    <lineage>
        <taxon>Eukaryota</taxon>
        <taxon>Metazoa</taxon>
        <taxon>Ecdysozoa</taxon>
        <taxon>Nematoda</taxon>
        <taxon>Chromadorea</taxon>
        <taxon>Rhabditida</taxon>
        <taxon>Tylenchina</taxon>
        <taxon>Tylenchomorpha</taxon>
        <taxon>Tylenchoidea</taxon>
        <taxon>Meloidogynidae</taxon>
        <taxon>Meloidogyninae</taxon>
        <taxon>Meloidogyne</taxon>
    </lineage>
</organism>
<sequence>MFLSLPPEVQLDVLKCLNFEQLFSIKQTNFYFRNLIEKYEGGLARKEFYELSLIAAKYVNSEEMDSYKIIKLEPEVSDFVLDDHLMEKWEAAIDKSIPLFCFCMAWRWF</sequence>
<evidence type="ECO:0000313" key="2">
    <source>
        <dbReference type="EMBL" id="CAD2141052.1"/>
    </source>
</evidence>
<feature type="domain" description="F-box" evidence="1">
    <location>
        <begin position="1"/>
        <end position="51"/>
    </location>
</feature>
<dbReference type="AlphaFoldDB" id="A0A6V7U071"/>
<accession>A0A6V7U071</accession>
<dbReference type="Pfam" id="PF00646">
    <property type="entry name" value="F-box"/>
    <property type="match status" value="1"/>
</dbReference>
<dbReference type="Gene3D" id="1.20.1280.50">
    <property type="match status" value="1"/>
</dbReference>
<name>A0A6V7U071_MELEN</name>
<gene>
    <name evidence="2" type="ORF">MENT_LOCUS6731</name>
</gene>
<reference evidence="2 3" key="1">
    <citation type="submission" date="2020-08" db="EMBL/GenBank/DDBJ databases">
        <authorList>
            <person name="Koutsovoulos G."/>
            <person name="Danchin GJ E."/>
        </authorList>
    </citation>
    <scope>NUCLEOTIDE SEQUENCE [LARGE SCALE GENOMIC DNA]</scope>
</reference>
<evidence type="ECO:0000259" key="1">
    <source>
        <dbReference type="PROSITE" id="PS50181"/>
    </source>
</evidence>
<dbReference type="EMBL" id="CAJEWN010000026">
    <property type="protein sequence ID" value="CAD2141052.1"/>
    <property type="molecule type" value="Genomic_DNA"/>
</dbReference>
<proteinExistence type="predicted"/>
<dbReference type="SUPFAM" id="SSF81383">
    <property type="entry name" value="F-box domain"/>
    <property type="match status" value="1"/>
</dbReference>
<protein>
    <recommendedName>
        <fullName evidence="1">F-box domain-containing protein</fullName>
    </recommendedName>
</protein>
<dbReference type="InterPro" id="IPR001810">
    <property type="entry name" value="F-box_dom"/>
</dbReference>